<proteinExistence type="predicted"/>
<name>A0A9D1M9R6_9FIRM</name>
<evidence type="ECO:0000256" key="1">
    <source>
        <dbReference type="ARBA" id="ARBA00022612"/>
    </source>
</evidence>
<evidence type="ECO:0000259" key="3">
    <source>
        <dbReference type="Pfam" id="PF10145"/>
    </source>
</evidence>
<dbReference type="AlphaFoldDB" id="A0A9D1M9R6"/>
<dbReference type="NCBIfam" id="TIGR01760">
    <property type="entry name" value="tape_meas_TP901"/>
    <property type="match status" value="1"/>
</dbReference>
<feature type="compositionally biased region" description="Polar residues" evidence="2">
    <location>
        <begin position="1214"/>
        <end position="1224"/>
    </location>
</feature>
<reference evidence="4" key="2">
    <citation type="journal article" date="2021" name="PeerJ">
        <title>Extensive microbial diversity within the chicken gut microbiome revealed by metagenomics and culture.</title>
        <authorList>
            <person name="Gilroy R."/>
            <person name="Ravi A."/>
            <person name="Getino M."/>
            <person name="Pursley I."/>
            <person name="Horton D.L."/>
            <person name="Alikhan N.F."/>
            <person name="Baker D."/>
            <person name="Gharbi K."/>
            <person name="Hall N."/>
            <person name="Watson M."/>
            <person name="Adriaenssens E.M."/>
            <person name="Foster-Nyarko E."/>
            <person name="Jarju S."/>
            <person name="Secka A."/>
            <person name="Antonio M."/>
            <person name="Oren A."/>
            <person name="Chaudhuri R.R."/>
            <person name="La Ragione R."/>
            <person name="Hildebrand F."/>
            <person name="Pallen M.J."/>
        </authorList>
    </citation>
    <scope>NUCLEOTIDE SEQUENCE</scope>
    <source>
        <strain evidence="4">USAMLcec3-3695</strain>
    </source>
</reference>
<dbReference type="PANTHER" id="PTHR37813:SF1">
    <property type="entry name" value="FELS-2 PROPHAGE PROTEIN"/>
    <property type="match status" value="1"/>
</dbReference>
<dbReference type="PANTHER" id="PTHR37813">
    <property type="entry name" value="FELS-2 PROPHAGE PROTEIN"/>
    <property type="match status" value="1"/>
</dbReference>
<accession>A0A9D1M9R6</accession>
<evidence type="ECO:0000256" key="2">
    <source>
        <dbReference type="SAM" id="MobiDB-lite"/>
    </source>
</evidence>
<dbReference type="Proteomes" id="UP000824109">
    <property type="component" value="Unassembled WGS sequence"/>
</dbReference>
<protein>
    <submittedName>
        <fullName evidence="4">Phage tail tape measure protein</fullName>
    </submittedName>
</protein>
<reference evidence="4" key="1">
    <citation type="submission" date="2020-10" db="EMBL/GenBank/DDBJ databases">
        <authorList>
            <person name="Gilroy R."/>
        </authorList>
    </citation>
    <scope>NUCLEOTIDE SEQUENCE</scope>
    <source>
        <strain evidence="4">USAMLcec3-3695</strain>
    </source>
</reference>
<dbReference type="InterPro" id="IPR010090">
    <property type="entry name" value="Phage_tape_meas"/>
</dbReference>
<evidence type="ECO:0000313" key="4">
    <source>
        <dbReference type="EMBL" id="HIU56190.1"/>
    </source>
</evidence>
<comment type="caution">
    <text evidence="4">The sequence shown here is derived from an EMBL/GenBank/DDBJ whole genome shotgun (WGS) entry which is preliminary data.</text>
</comment>
<gene>
    <name evidence="4" type="ORF">IAA61_00085</name>
</gene>
<dbReference type="Pfam" id="PF10145">
    <property type="entry name" value="PhageMin_Tail"/>
    <property type="match status" value="1"/>
</dbReference>
<dbReference type="EMBL" id="DVNB01000002">
    <property type="protein sequence ID" value="HIU56190.1"/>
    <property type="molecule type" value="Genomic_DNA"/>
</dbReference>
<feature type="domain" description="Phage tail tape measure protein" evidence="3">
    <location>
        <begin position="96"/>
        <end position="294"/>
    </location>
</feature>
<sequence length="1265" mass="133382">MAKELIIKIGGALDPSLQNAISAAERQLGSLGRNVNTAVNVAAGAAAAAGAGLIVDSTKKAISYEKAMAGVAKVVDGARDANGNLTETYYDLYDGILDLSTEIPMAANDIASIVEAAGQSGIAENELLSFAESAAKMGIAFDTTAEQAGEWMAQWRTSMSLTQPEVESLADQINYLGNTSSERATKLAEVVSRVGSLGQIAGLSGGEVAALAAAMPGVEAEIAATGIKNMTKAMTLGEAATKKQQAVLEKLGFNATDLAARMQVDAKGAILDLLGAMSQLPEAEQSAALSQYFGNESIAAIAPLLANLDNLRTQFDKVSDSTQYAGSMQKEYEAAADTTANKLTLLNNAFEKEQIKLGQKILPLVGDAAEALAAKMPTLFETFSEGIEKAIPVASDLLGGLIDNSDNIISAAKGIAKAFVGIKLGSGTIKGIDSLISFGKVLAPIARSGGAAGVLKTLIGTFTGATTAAGTFGGIVTGVLSGIAAAALPSVGVAAGIAAVAGAIDYFSNRKYHYADGMLETASQIEEASVGLQKYNDLAQEVSSLRLVIADPNSSTEQVESAKQRLEEIAQMLGEEYNLVINADTSELETAINMAQQLERSELIDSSTDLINKVQGGAEQYKLDTESIPQLEKQQSSLESMQTVYNDLVSGAEMYRTSFEKGLSTQDEYISNMDALYQKAKAAGIEFQFLDQEHLDSYGVQAFVDAINGGLSMTNLQLSGVNKELDRCTSSTSEFDKSVEQASTYLSQALASDVNAGNAFGTDTDIQMLEQLGQAMVLAGKNTDSVATSFAAAKSGYTEFAAAIADGKAAEMANSFIDYKLAIGETTENAVSGAALIQNGFENVAQATAAGGDAINAVISDMKSLGDMQGIFEGISTPDGIADKLSDMAHAMNLIPENKTITIDANGNFAVIEEAENQIASLKSQGNVDVSVNANGDVSIVNEATGEMAALQGMGAVSLSVNAQGNIDVLNKAGEVIATIDSKNAQVSVNGQVYGLSEIEAAMQASGNLKDVYATQTVTGTFTGRAELKEAIQNQLQLKPVNVAQTVKGSFPGKAEIETALSYQSSLQDKSVTYTVNYVQNGTPPANNASGTNYWRGGLTYVNDQNIPDPREVIEYNGSRWWYEGRDVLADIPRGARIYNAAESRSMIDGSHRDGLDYVPYDGYIAELHRGERVLTSDEAAAYNGMSISDMMAWIQDVMDEMRRNGPQRGGSESDGSTSSIVFSPNITITGSADADTMRQAMRLSFAEFKDYMREYERDKRRKEF</sequence>
<organism evidence="4 5">
    <name type="scientific">Candidatus Ornithomonoglobus merdipullorum</name>
    <dbReference type="NCBI Taxonomy" id="2840895"/>
    <lineage>
        <taxon>Bacteria</taxon>
        <taxon>Bacillati</taxon>
        <taxon>Bacillota</taxon>
        <taxon>Clostridia</taxon>
        <taxon>Candidatus Ornithomonoglobus</taxon>
    </lineage>
</organism>
<evidence type="ECO:0000313" key="5">
    <source>
        <dbReference type="Proteomes" id="UP000824109"/>
    </source>
</evidence>
<feature type="region of interest" description="Disordered" evidence="2">
    <location>
        <begin position="1203"/>
        <end position="1224"/>
    </location>
</feature>
<keyword evidence="1" id="KW-1188">Viral release from host cell</keyword>